<keyword evidence="2" id="KW-1185">Reference proteome</keyword>
<dbReference type="EnsemblMetazoa" id="XM_050660773.1">
    <property type="protein sequence ID" value="XP_050516730.1"/>
    <property type="gene ID" value="LOC126891595"/>
</dbReference>
<dbReference type="Proteomes" id="UP001652700">
    <property type="component" value="Unplaced"/>
</dbReference>
<dbReference type="PANTHER" id="PTHR33053">
    <property type="entry name" value="PROTEIN, PUTATIVE-RELATED"/>
    <property type="match status" value="1"/>
</dbReference>
<accession>A0ABM5L2S7</accession>
<dbReference type="GeneID" id="126891595"/>
<sequence length="262" mass="29998">MPDIQPMIVGIFHGNNKPLDIKEFLEPFVEDVKRLQSNGLCVNGHMIHIKIRCFICDSPARAFIKGVVNFNGINGCLKCTTEGEYSYLSRTVVFPDIKCPLRTDAKFRSKHYGKHHKGQESPILKISEVDMVQDFIVADELHLLELGVMKRCLTGWKDGSMGFSSKLCARDIERISKHLISVKLPSEIHRSTRGLDCLAYWKEKWYSSNMNSHIKVEEALINATLFSFKLIIFSFFACLETEQMHKQINRLPLFNMQASKIS</sequence>
<reference evidence="1" key="1">
    <citation type="submission" date="2025-05" db="UniProtKB">
        <authorList>
            <consortium name="EnsemblMetazoa"/>
        </authorList>
    </citation>
    <scope>IDENTIFICATION</scope>
</reference>
<name>A0ABM5L2S7_DIAVI</name>
<proteinExistence type="predicted"/>
<dbReference type="RefSeq" id="XP_050516730.1">
    <property type="nucleotide sequence ID" value="XM_050660773.1"/>
</dbReference>
<dbReference type="PANTHER" id="PTHR33053:SF9">
    <property type="entry name" value="AGAP000105-PA"/>
    <property type="match status" value="1"/>
</dbReference>
<evidence type="ECO:0000313" key="2">
    <source>
        <dbReference type="Proteomes" id="UP001652700"/>
    </source>
</evidence>
<evidence type="ECO:0000313" key="1">
    <source>
        <dbReference type="EnsemblMetazoa" id="XP_050516730.1"/>
    </source>
</evidence>
<organism evidence="1 2">
    <name type="scientific">Diabrotica virgifera virgifera</name>
    <name type="common">western corn rootworm</name>
    <dbReference type="NCBI Taxonomy" id="50390"/>
    <lineage>
        <taxon>Eukaryota</taxon>
        <taxon>Metazoa</taxon>
        <taxon>Ecdysozoa</taxon>
        <taxon>Arthropoda</taxon>
        <taxon>Hexapoda</taxon>
        <taxon>Insecta</taxon>
        <taxon>Pterygota</taxon>
        <taxon>Neoptera</taxon>
        <taxon>Endopterygota</taxon>
        <taxon>Coleoptera</taxon>
        <taxon>Polyphaga</taxon>
        <taxon>Cucujiformia</taxon>
        <taxon>Chrysomeloidea</taxon>
        <taxon>Chrysomelidae</taxon>
        <taxon>Galerucinae</taxon>
        <taxon>Diabroticina</taxon>
        <taxon>Diabroticites</taxon>
        <taxon>Diabrotica</taxon>
    </lineage>
</organism>
<protein>
    <submittedName>
        <fullName evidence="1">Uncharacterized protein</fullName>
    </submittedName>
</protein>